<keyword evidence="6" id="KW-0961">Cell wall biogenesis/degradation</keyword>
<accession>A0ABY5ZH58</accession>
<dbReference type="PANTHER" id="PTHR21581:SF33">
    <property type="entry name" value="D-ALANYL-D-ALANINE CARBOXYPEPTIDASE DACB"/>
    <property type="match status" value="1"/>
</dbReference>
<dbReference type="PANTHER" id="PTHR21581">
    <property type="entry name" value="D-ALANYL-D-ALANINE CARBOXYPEPTIDASE"/>
    <property type="match status" value="1"/>
</dbReference>
<dbReference type="Pfam" id="PF00768">
    <property type="entry name" value="Peptidase_S11"/>
    <property type="match status" value="1"/>
</dbReference>
<name>A0ABY5ZH58_9BACT</name>
<evidence type="ECO:0000256" key="8">
    <source>
        <dbReference type="SAM" id="SignalP"/>
    </source>
</evidence>
<keyword evidence="5" id="KW-0573">Peptidoglycan synthesis</keyword>
<evidence type="ECO:0000259" key="9">
    <source>
        <dbReference type="Pfam" id="PF00768"/>
    </source>
</evidence>
<protein>
    <submittedName>
        <fullName evidence="10">D-alanyl-D-alanine carboxypeptidase</fullName>
    </submittedName>
</protein>
<reference evidence="10" key="1">
    <citation type="journal article" date="2022" name="Environ. Microbiol.">
        <title>Geoalkalibacter halelectricus SAP #1 sp. nov. possessing extracellular electron transfer and mineral#reducing capabilities from a haloalkaline environment.</title>
        <authorList>
            <person name="Yadav S."/>
            <person name="Singh R."/>
            <person name="Sundharam S.S."/>
            <person name="Chaudhary S."/>
            <person name="Krishnamurthi S."/>
            <person name="Patil S.A."/>
        </authorList>
    </citation>
    <scope>NUCLEOTIDE SEQUENCE</scope>
    <source>
        <strain evidence="10">SAP-1</strain>
    </source>
</reference>
<keyword evidence="10" id="KW-0121">Carboxypeptidase</keyword>
<dbReference type="GO" id="GO:0004180">
    <property type="term" value="F:carboxypeptidase activity"/>
    <property type="evidence" value="ECO:0007669"/>
    <property type="project" value="UniProtKB-KW"/>
</dbReference>
<evidence type="ECO:0000313" key="10">
    <source>
        <dbReference type="EMBL" id="UWZ78408.1"/>
    </source>
</evidence>
<keyword evidence="2 8" id="KW-0732">Signal</keyword>
<sequence length="291" mass="31092">MIARVFVILLAVCLAVVAPVLAAAPLPVSAGAVLVKSGDALIWSHQADKRLPPASLTKVMTALVVLERADLDEVVTVSAAAAAELGSRLQMQAGDRLRLGDLLAAVLIRSANDGAHALAEHVAGSQAEFVRLMNQHAAELGLADTRFQNASGWDHPQHYSTALDLARLTEYAMGHEEFRRLVAVEEMQVRSLDGESSWEIRNSNRLLGFYEGLQGVKTGFTNRAGPCLISMAERDGKQVLVVLLNSPKRWDETPAILDWVFGLDAADVEGERVAAVDLEASEGRAVGAGGD</sequence>
<dbReference type="EMBL" id="CP092109">
    <property type="protein sequence ID" value="UWZ78408.1"/>
    <property type="molecule type" value="Genomic_DNA"/>
</dbReference>
<dbReference type="InterPro" id="IPR018044">
    <property type="entry name" value="Peptidase_S11"/>
</dbReference>
<keyword evidence="10" id="KW-0645">Protease</keyword>
<evidence type="ECO:0000256" key="3">
    <source>
        <dbReference type="ARBA" id="ARBA00022801"/>
    </source>
</evidence>
<evidence type="ECO:0000256" key="1">
    <source>
        <dbReference type="ARBA" id="ARBA00007164"/>
    </source>
</evidence>
<feature type="chain" id="PRO_5045818517" evidence="8">
    <location>
        <begin position="23"/>
        <end position="291"/>
    </location>
</feature>
<keyword evidence="3" id="KW-0378">Hydrolase</keyword>
<dbReference type="SUPFAM" id="SSF56601">
    <property type="entry name" value="beta-lactamase/transpeptidase-like"/>
    <property type="match status" value="1"/>
</dbReference>
<evidence type="ECO:0000256" key="2">
    <source>
        <dbReference type="ARBA" id="ARBA00022729"/>
    </source>
</evidence>
<dbReference type="InterPro" id="IPR012338">
    <property type="entry name" value="Beta-lactam/transpept-like"/>
</dbReference>
<feature type="signal peptide" evidence="8">
    <location>
        <begin position="1"/>
        <end position="22"/>
    </location>
</feature>
<dbReference type="Proteomes" id="UP001060414">
    <property type="component" value="Chromosome"/>
</dbReference>
<evidence type="ECO:0000256" key="4">
    <source>
        <dbReference type="ARBA" id="ARBA00022960"/>
    </source>
</evidence>
<comment type="similarity">
    <text evidence="1 7">Belongs to the peptidase S11 family.</text>
</comment>
<evidence type="ECO:0000256" key="7">
    <source>
        <dbReference type="RuleBase" id="RU004016"/>
    </source>
</evidence>
<dbReference type="InterPro" id="IPR001967">
    <property type="entry name" value="Peptidase_S11_N"/>
</dbReference>
<feature type="domain" description="Peptidase S11 D-alanyl-D-alanine carboxypeptidase A N-terminal" evidence="9">
    <location>
        <begin position="38"/>
        <end position="246"/>
    </location>
</feature>
<keyword evidence="4" id="KW-0133">Cell shape</keyword>
<gene>
    <name evidence="10" type="ORF">L9S41_12010</name>
</gene>
<evidence type="ECO:0000256" key="6">
    <source>
        <dbReference type="ARBA" id="ARBA00023316"/>
    </source>
</evidence>
<dbReference type="RefSeq" id="WP_260746760.1">
    <property type="nucleotide sequence ID" value="NZ_CP092109.1"/>
</dbReference>
<proteinExistence type="inferred from homology"/>
<dbReference type="PRINTS" id="PR00725">
    <property type="entry name" value="DADACBPTASE1"/>
</dbReference>
<organism evidence="10 11">
    <name type="scientific">Geoalkalibacter halelectricus</name>
    <dbReference type="NCBI Taxonomy" id="2847045"/>
    <lineage>
        <taxon>Bacteria</taxon>
        <taxon>Pseudomonadati</taxon>
        <taxon>Thermodesulfobacteriota</taxon>
        <taxon>Desulfuromonadia</taxon>
        <taxon>Desulfuromonadales</taxon>
        <taxon>Geoalkalibacteraceae</taxon>
        <taxon>Geoalkalibacter</taxon>
    </lineage>
</organism>
<keyword evidence="11" id="KW-1185">Reference proteome</keyword>
<evidence type="ECO:0000256" key="5">
    <source>
        <dbReference type="ARBA" id="ARBA00022984"/>
    </source>
</evidence>
<evidence type="ECO:0000313" key="11">
    <source>
        <dbReference type="Proteomes" id="UP001060414"/>
    </source>
</evidence>
<dbReference type="Gene3D" id="3.40.710.10">
    <property type="entry name" value="DD-peptidase/beta-lactamase superfamily"/>
    <property type="match status" value="1"/>
</dbReference>